<feature type="chain" id="PRO_5035878627" evidence="2">
    <location>
        <begin position="27"/>
        <end position="581"/>
    </location>
</feature>
<dbReference type="InterPro" id="IPR015202">
    <property type="entry name" value="GO-like_E_set"/>
</dbReference>
<gene>
    <name evidence="5" type="ORF">PVAP13_9NG669800</name>
</gene>
<feature type="signal peptide" evidence="2">
    <location>
        <begin position="1"/>
        <end position="26"/>
    </location>
</feature>
<evidence type="ECO:0000259" key="4">
    <source>
        <dbReference type="Pfam" id="PF09118"/>
    </source>
</evidence>
<keyword evidence="1 2" id="KW-0732">Signal</keyword>
<dbReference type="PANTHER" id="PTHR32208">
    <property type="entry name" value="SECRETED PROTEIN-RELATED"/>
    <property type="match status" value="1"/>
</dbReference>
<protein>
    <submittedName>
        <fullName evidence="5">Uncharacterized protein</fullName>
    </submittedName>
</protein>
<evidence type="ECO:0000313" key="5">
    <source>
        <dbReference type="EMBL" id="KAG2541984.1"/>
    </source>
</evidence>
<dbReference type="InterPro" id="IPR011043">
    <property type="entry name" value="Gal_Oxase/kelch_b-propeller"/>
</dbReference>
<dbReference type="SUPFAM" id="SSF50965">
    <property type="entry name" value="Galactose oxidase, central domain"/>
    <property type="match status" value="1"/>
</dbReference>
<dbReference type="InterPro" id="IPR009880">
    <property type="entry name" value="Glyoxal_oxidase_N"/>
</dbReference>
<dbReference type="EMBL" id="CM029054">
    <property type="protein sequence ID" value="KAG2541984.1"/>
    <property type="molecule type" value="Genomic_DNA"/>
</dbReference>
<dbReference type="InterPro" id="IPR037293">
    <property type="entry name" value="Gal_Oxidase_central_sf"/>
</dbReference>
<comment type="caution">
    <text evidence="5">The sequence shown here is derived from an EMBL/GenBank/DDBJ whole genome shotgun (WGS) entry which is preliminary data.</text>
</comment>
<dbReference type="SUPFAM" id="SSF81296">
    <property type="entry name" value="E set domains"/>
    <property type="match status" value="1"/>
</dbReference>
<organism evidence="5 6">
    <name type="scientific">Panicum virgatum</name>
    <name type="common">Blackwell switchgrass</name>
    <dbReference type="NCBI Taxonomy" id="38727"/>
    <lineage>
        <taxon>Eukaryota</taxon>
        <taxon>Viridiplantae</taxon>
        <taxon>Streptophyta</taxon>
        <taxon>Embryophyta</taxon>
        <taxon>Tracheophyta</taxon>
        <taxon>Spermatophyta</taxon>
        <taxon>Magnoliopsida</taxon>
        <taxon>Liliopsida</taxon>
        <taxon>Poales</taxon>
        <taxon>Poaceae</taxon>
        <taxon>PACMAD clade</taxon>
        <taxon>Panicoideae</taxon>
        <taxon>Panicodae</taxon>
        <taxon>Paniceae</taxon>
        <taxon>Panicinae</taxon>
        <taxon>Panicum</taxon>
        <taxon>Panicum sect. Hiantes</taxon>
    </lineage>
</organism>
<dbReference type="PANTHER" id="PTHR32208:SF62">
    <property type="entry name" value="OXIDASE, PUTATIVE, EXPRESSED-RELATED"/>
    <property type="match status" value="1"/>
</dbReference>
<feature type="domain" description="Galactose oxidase-like Early set" evidence="4">
    <location>
        <begin position="464"/>
        <end position="580"/>
    </location>
</feature>
<dbReference type="Pfam" id="PF07250">
    <property type="entry name" value="Glyoxal_oxid_N"/>
    <property type="match status" value="1"/>
</dbReference>
<dbReference type="InterPro" id="IPR014756">
    <property type="entry name" value="Ig_E-set"/>
</dbReference>
<name>A0A8T0N4G3_PANVG</name>
<dbReference type="AlphaFoldDB" id="A0A8T0N4G3"/>
<reference evidence="5" key="1">
    <citation type="submission" date="2020-05" db="EMBL/GenBank/DDBJ databases">
        <title>WGS assembly of Panicum virgatum.</title>
        <authorList>
            <person name="Lovell J.T."/>
            <person name="Jenkins J."/>
            <person name="Shu S."/>
            <person name="Juenger T.E."/>
            <person name="Schmutz J."/>
        </authorList>
    </citation>
    <scope>NUCLEOTIDE SEQUENCE</scope>
    <source>
        <strain evidence="5">AP13</strain>
    </source>
</reference>
<dbReference type="Gene3D" id="2.130.10.80">
    <property type="entry name" value="Galactose oxidase/kelch, beta-propeller"/>
    <property type="match status" value="1"/>
</dbReference>
<dbReference type="Pfam" id="PF09118">
    <property type="entry name" value="GO-like_E_set"/>
    <property type="match status" value="1"/>
</dbReference>
<evidence type="ECO:0000313" key="6">
    <source>
        <dbReference type="Proteomes" id="UP000823388"/>
    </source>
</evidence>
<dbReference type="CDD" id="cd02851">
    <property type="entry name" value="E_set_GO_C"/>
    <property type="match status" value="1"/>
</dbReference>
<evidence type="ECO:0000256" key="2">
    <source>
        <dbReference type="SAM" id="SignalP"/>
    </source>
</evidence>
<sequence length="581" mass="62542">MELRSVRGNDHARHLALLLLLACAFAGGIAPATASGAGGRWELLQRSIGVSAMHMQLLHNDRVIIFDRTDFGRSNLSLPGGRCRVNPRERVLPAGDCTAHSAEYDVAANVARPLFVFTDTWCSSGTVAPDGSLVQTGGWNDGYRCARTMPVCGGGDRSCDWSEKQDALTANRWYATNQILPDGRAFIIGGRRQFSYEFYPKADPSDTSVVQMPFLMQTRDPEENNLYPFVHLSIDGNLFIFTNNRAILLDYKRNKVVRTYPVLAGGDPRNYPSSGSSVLLPLSPNPTEAEVLVCGGAPSGSYNSTKGGARIFVPALTTCGRIKITDASPAWVIETMPSPRVMGDMILLPNGAEVAIINGAADGTAGWEAASTPNYAPVIYRPNHSPGDRFEEQAATGVPRLYHSSVVLLRDGRLLVGGSNPHIYYNFSDVRYPTELSLEAFSPEYLDPSNDLLRPRILSPSPTGAAASVTYGAKLALKFSVPASARRRRRRGGAGAGSGSGGLEEVSVTMVAPSFTTHSLAMNQRLLFLEVAKTAAVRGLAGTYYVSATMPATAVLAPPGYYMVFVVNGHVPSEGIWVHIQ</sequence>
<dbReference type="Proteomes" id="UP000823388">
    <property type="component" value="Chromosome 9N"/>
</dbReference>
<evidence type="ECO:0000256" key="1">
    <source>
        <dbReference type="ARBA" id="ARBA00022729"/>
    </source>
</evidence>
<dbReference type="InterPro" id="IPR013783">
    <property type="entry name" value="Ig-like_fold"/>
</dbReference>
<dbReference type="Gene3D" id="2.60.40.10">
    <property type="entry name" value="Immunoglobulins"/>
    <property type="match status" value="1"/>
</dbReference>
<dbReference type="OrthoDB" id="2019572at2759"/>
<proteinExistence type="predicted"/>
<keyword evidence="6" id="KW-1185">Reference proteome</keyword>
<accession>A0A8T0N4G3</accession>
<feature type="domain" description="Glyoxal oxidase N-terminal" evidence="3">
    <location>
        <begin position="53"/>
        <end position="445"/>
    </location>
</feature>
<evidence type="ECO:0000259" key="3">
    <source>
        <dbReference type="Pfam" id="PF07250"/>
    </source>
</evidence>